<evidence type="ECO:0000256" key="1">
    <source>
        <dbReference type="SAM" id="MobiDB-lite"/>
    </source>
</evidence>
<name>A0A4Z2JFF7_9TELE</name>
<evidence type="ECO:0000313" key="3">
    <source>
        <dbReference type="EMBL" id="TNN88348.1"/>
    </source>
</evidence>
<feature type="chain" id="PRO_5021285711" description="Secreted protein" evidence="2">
    <location>
        <begin position="24"/>
        <end position="117"/>
    </location>
</feature>
<dbReference type="Proteomes" id="UP000314294">
    <property type="component" value="Unassembled WGS sequence"/>
</dbReference>
<organism evidence="3 4">
    <name type="scientific">Liparis tanakae</name>
    <name type="common">Tanaka's snailfish</name>
    <dbReference type="NCBI Taxonomy" id="230148"/>
    <lineage>
        <taxon>Eukaryota</taxon>
        <taxon>Metazoa</taxon>
        <taxon>Chordata</taxon>
        <taxon>Craniata</taxon>
        <taxon>Vertebrata</taxon>
        <taxon>Euteleostomi</taxon>
        <taxon>Actinopterygii</taxon>
        <taxon>Neopterygii</taxon>
        <taxon>Teleostei</taxon>
        <taxon>Neoteleostei</taxon>
        <taxon>Acanthomorphata</taxon>
        <taxon>Eupercaria</taxon>
        <taxon>Perciformes</taxon>
        <taxon>Cottioidei</taxon>
        <taxon>Cottales</taxon>
        <taxon>Liparidae</taxon>
        <taxon>Liparis</taxon>
    </lineage>
</organism>
<proteinExistence type="predicted"/>
<protein>
    <recommendedName>
        <fullName evidence="5">Secreted protein</fullName>
    </recommendedName>
</protein>
<accession>A0A4Z2JFF7</accession>
<evidence type="ECO:0000313" key="4">
    <source>
        <dbReference type="Proteomes" id="UP000314294"/>
    </source>
</evidence>
<evidence type="ECO:0008006" key="5">
    <source>
        <dbReference type="Google" id="ProtNLM"/>
    </source>
</evidence>
<feature type="signal peptide" evidence="2">
    <location>
        <begin position="1"/>
        <end position="23"/>
    </location>
</feature>
<dbReference type="AlphaFoldDB" id="A0A4Z2JFF7"/>
<keyword evidence="2" id="KW-0732">Signal</keyword>
<feature type="compositionally biased region" description="Basic and acidic residues" evidence="1">
    <location>
        <begin position="51"/>
        <end position="61"/>
    </location>
</feature>
<evidence type="ECO:0000256" key="2">
    <source>
        <dbReference type="SAM" id="SignalP"/>
    </source>
</evidence>
<comment type="caution">
    <text evidence="3">The sequence shown here is derived from an EMBL/GenBank/DDBJ whole genome shotgun (WGS) entry which is preliminary data.</text>
</comment>
<dbReference type="EMBL" id="SRLO01000006">
    <property type="protein sequence ID" value="TNN88348.1"/>
    <property type="molecule type" value="Genomic_DNA"/>
</dbReference>
<feature type="region of interest" description="Disordered" evidence="1">
    <location>
        <begin position="51"/>
        <end position="82"/>
    </location>
</feature>
<gene>
    <name evidence="3" type="ORF">EYF80_001564</name>
</gene>
<sequence>MQLNLRFILSCVSLCFCIGTHEAFQSGERTKVKERGCRDVIAGLIAELHSTEGRDPEDTGAKPHAQHMWGGEKSGKLSFRRRRPDEAKAAAAAAAEVVVVLVIFTTKHRRKKTNNSS</sequence>
<reference evidence="3 4" key="1">
    <citation type="submission" date="2019-03" db="EMBL/GenBank/DDBJ databases">
        <title>First draft genome of Liparis tanakae, snailfish: a comprehensive survey of snailfish specific genes.</title>
        <authorList>
            <person name="Kim W."/>
            <person name="Song I."/>
            <person name="Jeong J.-H."/>
            <person name="Kim D."/>
            <person name="Kim S."/>
            <person name="Ryu S."/>
            <person name="Song J.Y."/>
            <person name="Lee S.K."/>
        </authorList>
    </citation>
    <scope>NUCLEOTIDE SEQUENCE [LARGE SCALE GENOMIC DNA]</scope>
    <source>
        <tissue evidence="3">Muscle</tissue>
    </source>
</reference>
<keyword evidence="4" id="KW-1185">Reference proteome</keyword>